<comment type="caution">
    <text evidence="2">The sequence shown here is derived from an EMBL/GenBank/DDBJ whole genome shotgun (WGS) entry which is preliminary data.</text>
</comment>
<evidence type="ECO:0000313" key="3">
    <source>
        <dbReference type="Proteomes" id="UP000714420"/>
    </source>
</evidence>
<evidence type="ECO:0000313" key="2">
    <source>
        <dbReference type="EMBL" id="NPD92904.1"/>
    </source>
</evidence>
<evidence type="ECO:0000256" key="1">
    <source>
        <dbReference type="SAM" id="SignalP"/>
    </source>
</evidence>
<dbReference type="Proteomes" id="UP000714420">
    <property type="component" value="Unassembled WGS sequence"/>
</dbReference>
<feature type="signal peptide" evidence="1">
    <location>
        <begin position="1"/>
        <end position="21"/>
    </location>
</feature>
<keyword evidence="1" id="KW-0732">Signal</keyword>
<organism evidence="2 3">
    <name type="scientific">Xylanibacter muris</name>
    <dbReference type="NCBI Taxonomy" id="2736290"/>
    <lineage>
        <taxon>Bacteria</taxon>
        <taxon>Pseudomonadati</taxon>
        <taxon>Bacteroidota</taxon>
        <taxon>Bacteroidia</taxon>
        <taxon>Bacteroidales</taxon>
        <taxon>Prevotellaceae</taxon>
        <taxon>Xylanibacter</taxon>
    </lineage>
</organism>
<accession>A0ABX2APJ6</accession>
<evidence type="ECO:0008006" key="4">
    <source>
        <dbReference type="Google" id="ProtNLM"/>
    </source>
</evidence>
<protein>
    <recommendedName>
        <fullName evidence="4">DUF4252 domain-containing protein</fullName>
    </recommendedName>
</protein>
<reference evidence="2 3" key="1">
    <citation type="submission" date="2020-05" db="EMBL/GenBank/DDBJ databases">
        <title>Distinct polysaccharide utilization as determinants for interspecies competition between intestinal Prevotella spp.</title>
        <authorList>
            <person name="Galvez E.J.C."/>
            <person name="Iljazovic A."/>
            <person name="Strowig T."/>
        </authorList>
    </citation>
    <scope>NUCLEOTIDE SEQUENCE [LARGE SCALE GENOMIC DNA]</scope>
    <source>
        <strain evidence="2 3">PMUR</strain>
    </source>
</reference>
<name>A0ABX2APJ6_9BACT</name>
<keyword evidence="3" id="KW-1185">Reference proteome</keyword>
<sequence>MILRLITASVIMLAGITTAGAQEDLNINRIFERYGHEKGCKLVVMHNTRLKKYRLDVYKALVYKKRKIDTDTYLNADRKNAIKIREVVDNGKTVSGYYMMKPKEEGKNRYILFSKVYEHEGAVIYIEGPISPDDIMKLCYSAF</sequence>
<gene>
    <name evidence="2" type="ORF">HPS56_11250</name>
</gene>
<proteinExistence type="predicted"/>
<dbReference type="InterPro" id="IPR046090">
    <property type="entry name" value="DUF6108"/>
</dbReference>
<dbReference type="EMBL" id="JABKKF010000012">
    <property type="protein sequence ID" value="NPD92904.1"/>
    <property type="molecule type" value="Genomic_DNA"/>
</dbReference>
<dbReference type="Pfam" id="PF19603">
    <property type="entry name" value="DUF6108"/>
    <property type="match status" value="1"/>
</dbReference>
<feature type="chain" id="PRO_5046876112" description="DUF4252 domain-containing protein" evidence="1">
    <location>
        <begin position="22"/>
        <end position="143"/>
    </location>
</feature>